<dbReference type="PANTHER" id="PTHR30540">
    <property type="entry name" value="OSMOTIC STRESS POTASSIUM TRANSPORTER"/>
    <property type="match status" value="1"/>
</dbReference>
<comment type="catalytic activity">
    <reaction evidence="12">
        <text>K(+)(in) + H(+)(in) = K(+)(out) + H(+)(out)</text>
        <dbReference type="Rhea" id="RHEA:28490"/>
        <dbReference type="ChEBI" id="CHEBI:15378"/>
        <dbReference type="ChEBI" id="CHEBI:29103"/>
    </reaction>
</comment>
<name>A0ABT5CA15_9BACT</name>
<feature type="transmembrane region" description="Helical" evidence="12">
    <location>
        <begin position="32"/>
        <end position="53"/>
    </location>
</feature>
<evidence type="ECO:0000256" key="12">
    <source>
        <dbReference type="HAMAP-Rule" id="MF_01522"/>
    </source>
</evidence>
<keyword evidence="10 12" id="KW-0406">Ion transport</keyword>
<comment type="similarity">
    <text evidence="2 12">Belongs to the HAK/KUP transporter (TC 2.A.72) family.</text>
</comment>
<evidence type="ECO:0000256" key="13">
    <source>
        <dbReference type="SAM" id="MobiDB-lite"/>
    </source>
</evidence>
<evidence type="ECO:0000256" key="7">
    <source>
        <dbReference type="ARBA" id="ARBA00022847"/>
    </source>
</evidence>
<feature type="domain" description="K+ potassium transporter integral membrane" evidence="14">
    <location>
        <begin position="34"/>
        <end position="489"/>
    </location>
</feature>
<feature type="domain" description="K+ potassium transporter C-terminal" evidence="15">
    <location>
        <begin position="501"/>
        <end position="647"/>
    </location>
</feature>
<evidence type="ECO:0000313" key="17">
    <source>
        <dbReference type="Proteomes" id="UP001217485"/>
    </source>
</evidence>
<evidence type="ECO:0000256" key="9">
    <source>
        <dbReference type="ARBA" id="ARBA00022989"/>
    </source>
</evidence>
<dbReference type="Pfam" id="PF22776">
    <property type="entry name" value="K_trans_C"/>
    <property type="match status" value="1"/>
</dbReference>
<comment type="subcellular location">
    <subcellularLocation>
        <location evidence="12">Cell membrane</location>
        <topology evidence="12">Multi-pass membrane protein</topology>
    </subcellularLocation>
    <subcellularLocation>
        <location evidence="1">Membrane</location>
        <topology evidence="1">Multi-pass membrane protein</topology>
    </subcellularLocation>
</comment>
<feature type="transmembrane region" description="Helical" evidence="12">
    <location>
        <begin position="73"/>
        <end position="93"/>
    </location>
</feature>
<keyword evidence="11 12" id="KW-0472">Membrane</keyword>
<dbReference type="EMBL" id="JAQNDK010000004">
    <property type="protein sequence ID" value="MDC0683274.1"/>
    <property type="molecule type" value="Genomic_DNA"/>
</dbReference>
<dbReference type="PANTHER" id="PTHR30540:SF79">
    <property type="entry name" value="LOW AFFINITY POTASSIUM TRANSPORT SYSTEM PROTEIN KUP"/>
    <property type="match status" value="1"/>
</dbReference>
<evidence type="ECO:0000256" key="2">
    <source>
        <dbReference type="ARBA" id="ARBA00007019"/>
    </source>
</evidence>
<reference evidence="16 17" key="1">
    <citation type="submission" date="2023-01" db="EMBL/GenBank/DDBJ databases">
        <title>Minimal conservation of predation-associated metabolite biosynthetic gene clusters underscores biosynthetic potential of Myxococcota including descriptions for ten novel species: Archangium lansinium sp. nov., Myxococcus landrumus sp. nov., Nannocystis bai.</title>
        <authorList>
            <person name="Ahearne A."/>
            <person name="Stevens C."/>
            <person name="Dowd S."/>
        </authorList>
    </citation>
    <scope>NUCLEOTIDE SEQUENCE [LARGE SCALE GENOMIC DNA]</scope>
    <source>
        <strain evidence="16 17">WIWO2</strain>
    </source>
</reference>
<feature type="transmembrane region" description="Helical" evidence="12">
    <location>
        <begin position="310"/>
        <end position="331"/>
    </location>
</feature>
<evidence type="ECO:0000313" key="16">
    <source>
        <dbReference type="EMBL" id="MDC0683274.1"/>
    </source>
</evidence>
<keyword evidence="17" id="KW-1185">Reference proteome</keyword>
<evidence type="ECO:0000259" key="14">
    <source>
        <dbReference type="Pfam" id="PF02705"/>
    </source>
</evidence>
<evidence type="ECO:0000256" key="1">
    <source>
        <dbReference type="ARBA" id="ARBA00004141"/>
    </source>
</evidence>
<keyword evidence="7 12" id="KW-0769">Symport</keyword>
<feature type="transmembrane region" description="Helical" evidence="12">
    <location>
        <begin position="126"/>
        <end position="154"/>
    </location>
</feature>
<feature type="transmembrane region" description="Helical" evidence="12">
    <location>
        <begin position="271"/>
        <end position="290"/>
    </location>
</feature>
<keyword evidence="9 12" id="KW-1133">Transmembrane helix</keyword>
<feature type="transmembrane region" description="Helical" evidence="12">
    <location>
        <begin position="423"/>
        <end position="443"/>
    </location>
</feature>
<keyword evidence="4 12" id="KW-1003">Cell membrane</keyword>
<dbReference type="InterPro" id="IPR003855">
    <property type="entry name" value="K+_transporter"/>
</dbReference>
<keyword evidence="5 12" id="KW-0633">Potassium transport</keyword>
<comment type="caution">
    <text evidence="16">The sequence shown here is derived from an EMBL/GenBank/DDBJ whole genome shotgun (WGS) entry which is preliminary data.</text>
</comment>
<evidence type="ECO:0000256" key="5">
    <source>
        <dbReference type="ARBA" id="ARBA00022538"/>
    </source>
</evidence>
<dbReference type="InterPro" id="IPR053951">
    <property type="entry name" value="K_trans_N"/>
</dbReference>
<feature type="transmembrane region" description="Helical" evidence="12">
    <location>
        <begin position="363"/>
        <end position="383"/>
    </location>
</feature>
<proteinExistence type="inferred from homology"/>
<gene>
    <name evidence="12" type="primary">kup</name>
    <name evidence="16" type="ORF">POL72_36425</name>
</gene>
<keyword evidence="6 12" id="KW-0812">Transmembrane</keyword>
<dbReference type="InterPro" id="IPR053952">
    <property type="entry name" value="K_trans_C"/>
</dbReference>
<keyword evidence="3 12" id="KW-0813">Transport</keyword>
<feature type="transmembrane region" description="Helical" evidence="12">
    <location>
        <begin position="190"/>
        <end position="211"/>
    </location>
</feature>
<feature type="transmembrane region" description="Helical" evidence="12">
    <location>
        <begin position="389"/>
        <end position="411"/>
    </location>
</feature>
<keyword evidence="8 12" id="KW-0630">Potassium</keyword>
<dbReference type="Proteomes" id="UP001217485">
    <property type="component" value="Unassembled WGS sequence"/>
</dbReference>
<feature type="transmembrane region" description="Helical" evidence="12">
    <location>
        <begin position="449"/>
        <end position="466"/>
    </location>
</feature>
<evidence type="ECO:0000256" key="11">
    <source>
        <dbReference type="ARBA" id="ARBA00023136"/>
    </source>
</evidence>
<accession>A0ABT5CA15</accession>
<dbReference type="HAMAP" id="MF_01522">
    <property type="entry name" value="Kup"/>
    <property type="match status" value="1"/>
</dbReference>
<evidence type="ECO:0000256" key="3">
    <source>
        <dbReference type="ARBA" id="ARBA00022448"/>
    </source>
</evidence>
<evidence type="ECO:0000259" key="15">
    <source>
        <dbReference type="Pfam" id="PF22776"/>
    </source>
</evidence>
<comment type="function">
    <text evidence="12">Transport of potassium into the cell. Likely operates as a K(+):H(+) symporter.</text>
</comment>
<protein>
    <recommendedName>
        <fullName evidence="12">Probable potassium transport system protein Kup</fullName>
    </recommendedName>
</protein>
<dbReference type="RefSeq" id="WP_272101417.1">
    <property type="nucleotide sequence ID" value="NZ_JAQNDK010000004.1"/>
</dbReference>
<feature type="transmembrane region" description="Helical" evidence="12">
    <location>
        <begin position="238"/>
        <end position="259"/>
    </location>
</feature>
<evidence type="ECO:0000256" key="10">
    <source>
        <dbReference type="ARBA" id="ARBA00023065"/>
    </source>
</evidence>
<dbReference type="Pfam" id="PF02705">
    <property type="entry name" value="K_trans"/>
    <property type="match status" value="1"/>
</dbReference>
<organism evidence="16 17">
    <name type="scientific">Sorangium atrum</name>
    <dbReference type="NCBI Taxonomy" id="2995308"/>
    <lineage>
        <taxon>Bacteria</taxon>
        <taxon>Pseudomonadati</taxon>
        <taxon>Myxococcota</taxon>
        <taxon>Polyangia</taxon>
        <taxon>Polyangiales</taxon>
        <taxon>Polyangiaceae</taxon>
        <taxon>Sorangium</taxon>
    </lineage>
</organism>
<dbReference type="InterPro" id="IPR023051">
    <property type="entry name" value="Kup"/>
</dbReference>
<evidence type="ECO:0000256" key="8">
    <source>
        <dbReference type="ARBA" id="ARBA00022958"/>
    </source>
</evidence>
<sequence>MTMSPRPVPAAERPAPSPMAERAHMGSSKKMWPLMLAALGVVYGDIGTSPLYAMKECFSRSSPHHVAPTPENVLGVLSLMFWSLMMVVTIKYVTFITRADNEGAGGILALLALVPSGDRKGDGRGLLVLLVLFGAALLYGDGVITPAISVLSAVEGLEVAIPKLDPSVVPVITCGVLLAVFLVQKRGTAGVGSIFGPVTLVWFVTLVLLGAKEIIGSPGVLRAVSPTYAVSFFVENQLHGFLILGAVVLCITGGEALYADMGHFGRVPIKYTWYTIVWPGLLINYFGQGAKLLADPTAAANPFYALVPSWALYPTVAIATAATVVASQALISGAFSLTQQAVQLGYFPRVTVVHTSKDEAGQIYIPEVNSGLLISCIVLVLTFKNSSALAAAYGIAVTGTMGITTVVYYVVTRKTWGWPVWKSLPLAGLFLVIDLAFFAANSAKFFHGGWVPIVMGAAIFTVMTTWKTGRKHLAAAIKSAILPLDMFLEDVKRVKPHRVRGTAVFMASSPEGTPPILLHHVKHNQVLHEQVVLLSIQVTNVPEVPAERRTTVIPRGEGIYQVTACYGFMQTPNAPSVLEGCKRHGLDIDLGRTSYYLGRETLLTTGRSKMSRWRKGLFAFISRNARPATAYFGLPPNRVVELGMQVDF</sequence>
<evidence type="ECO:0000256" key="4">
    <source>
        <dbReference type="ARBA" id="ARBA00022475"/>
    </source>
</evidence>
<feature type="region of interest" description="Disordered" evidence="13">
    <location>
        <begin position="1"/>
        <end position="22"/>
    </location>
</feature>
<feature type="transmembrane region" description="Helical" evidence="12">
    <location>
        <begin position="166"/>
        <end position="183"/>
    </location>
</feature>
<evidence type="ECO:0000256" key="6">
    <source>
        <dbReference type="ARBA" id="ARBA00022692"/>
    </source>
</evidence>